<reference evidence="2" key="1">
    <citation type="submission" date="2019-03" db="EMBL/GenBank/DDBJ databases">
        <title>Single cell metagenomics reveals metabolic interactions within the superorganism composed of flagellate Streblomastix strix and complex community of Bacteroidetes bacteria on its surface.</title>
        <authorList>
            <person name="Treitli S.C."/>
            <person name="Kolisko M."/>
            <person name="Husnik F."/>
            <person name="Keeling P."/>
            <person name="Hampl V."/>
        </authorList>
    </citation>
    <scope>NUCLEOTIDE SEQUENCE</scope>
    <source>
        <strain evidence="2">STM</strain>
    </source>
</reference>
<dbReference type="EMBL" id="SNRY01000299">
    <property type="protein sequence ID" value="KAA6342915.1"/>
    <property type="molecule type" value="Genomic_DNA"/>
</dbReference>
<evidence type="ECO:0000256" key="1">
    <source>
        <dbReference type="SAM" id="MobiDB-lite"/>
    </source>
</evidence>
<evidence type="ECO:0000313" key="2">
    <source>
        <dbReference type="EMBL" id="KAA6342915.1"/>
    </source>
</evidence>
<protein>
    <submittedName>
        <fullName evidence="2">Uncharacterized protein</fullName>
    </submittedName>
</protein>
<dbReference type="AlphaFoldDB" id="A0A5J4SBT3"/>
<feature type="region of interest" description="Disordered" evidence="1">
    <location>
        <begin position="39"/>
        <end position="58"/>
    </location>
</feature>
<gene>
    <name evidence="2" type="ORF">EZS27_009375</name>
</gene>
<sequence>MSENEVKKFSIEDFPGLNKEQAGEIDIILNCLYKPYKSKEEQEKEEKEEERKEDRGKDKEVWKIKRGIEDILKESVINRYCKYIRKYELIEVKKTANQDGNGNINECIDVENLTEKGKKLVEEGGLSSIYDAFYYKEG</sequence>
<name>A0A5J4SBT3_9ZZZZ</name>
<organism evidence="2">
    <name type="scientific">termite gut metagenome</name>
    <dbReference type="NCBI Taxonomy" id="433724"/>
    <lineage>
        <taxon>unclassified sequences</taxon>
        <taxon>metagenomes</taxon>
        <taxon>organismal metagenomes</taxon>
    </lineage>
</organism>
<accession>A0A5J4SBT3</accession>
<comment type="caution">
    <text evidence="2">The sequence shown here is derived from an EMBL/GenBank/DDBJ whole genome shotgun (WGS) entry which is preliminary data.</text>
</comment>
<proteinExistence type="predicted"/>